<organism evidence="1">
    <name type="scientific">Daucus carota subsp. sativus</name>
    <name type="common">Carrot</name>
    <dbReference type="NCBI Taxonomy" id="79200"/>
    <lineage>
        <taxon>Eukaryota</taxon>
        <taxon>Viridiplantae</taxon>
        <taxon>Streptophyta</taxon>
        <taxon>Embryophyta</taxon>
        <taxon>Tracheophyta</taxon>
        <taxon>Spermatophyta</taxon>
        <taxon>Magnoliopsida</taxon>
        <taxon>eudicotyledons</taxon>
        <taxon>Gunneridae</taxon>
        <taxon>Pentapetalae</taxon>
        <taxon>asterids</taxon>
        <taxon>campanulids</taxon>
        <taxon>Apiales</taxon>
        <taxon>Apiaceae</taxon>
        <taxon>Apioideae</taxon>
        <taxon>Scandiceae</taxon>
        <taxon>Daucinae</taxon>
        <taxon>Daucus</taxon>
        <taxon>Daucus sect. Daucus</taxon>
    </lineage>
</organism>
<protein>
    <submittedName>
        <fullName evidence="1">Uncharacterized protein</fullName>
    </submittedName>
</protein>
<comment type="caution">
    <text evidence="1">The sequence shown here is derived from an EMBL/GenBank/DDBJ whole genome shotgun (WGS) entry which is preliminary data.</text>
</comment>
<reference evidence="1" key="1">
    <citation type="journal article" date="2016" name="Nat. Genet.">
        <title>A high-quality carrot genome assembly provides new insights into carotenoid accumulation and asterid genome evolution.</title>
        <authorList>
            <person name="Iorizzo M."/>
            <person name="Ellison S."/>
            <person name="Senalik D."/>
            <person name="Zeng P."/>
            <person name="Satapoomin P."/>
            <person name="Huang J."/>
            <person name="Bowman M."/>
            <person name="Iovene M."/>
            <person name="Sanseverino W."/>
            <person name="Cavagnaro P."/>
            <person name="Yildiz M."/>
            <person name="Macko-Podgorni A."/>
            <person name="Moranska E."/>
            <person name="Grzebelus E."/>
            <person name="Grzebelus D."/>
            <person name="Ashrafi H."/>
            <person name="Zheng Z."/>
            <person name="Cheng S."/>
            <person name="Spooner D."/>
            <person name="Van Deynze A."/>
            <person name="Simon P."/>
        </authorList>
    </citation>
    <scope>NUCLEOTIDE SEQUENCE [LARGE SCALE GENOMIC DNA]</scope>
    <source>
        <tissue evidence="1">Leaf</tissue>
    </source>
</reference>
<dbReference type="AlphaFoldDB" id="A0A164STN9"/>
<dbReference type="EMBL" id="LNRQ01000007">
    <property type="protein sequence ID" value="KZM86618.1"/>
    <property type="molecule type" value="Genomic_DNA"/>
</dbReference>
<gene>
    <name evidence="1" type="ORF">DCAR_023752</name>
</gene>
<name>A0A164STN9_DAUCS</name>
<sequence>MFHVKSMNSKNSYSLKNENLGTCSTYGYAAQCEECFKSEGIRANATKDPFVCNKKLKVTCGVPAVDNIEVPKTPPSFLREVYNSQEGLLKNGSSLYHT</sequence>
<evidence type="ECO:0000313" key="1">
    <source>
        <dbReference type="EMBL" id="KZM86618.1"/>
    </source>
</evidence>
<proteinExistence type="predicted"/>
<accession>A0A164STN9</accession>
<dbReference type="Gramene" id="KZM86618">
    <property type="protein sequence ID" value="KZM86618"/>
    <property type="gene ID" value="DCAR_023752"/>
</dbReference>